<evidence type="ECO:0000313" key="2">
    <source>
        <dbReference type="EMBL" id="WBP90117.1"/>
    </source>
</evidence>
<proteinExistence type="predicted"/>
<dbReference type="Proteomes" id="UP001212821">
    <property type="component" value="Chromosome"/>
</dbReference>
<feature type="transmembrane region" description="Helical" evidence="1">
    <location>
        <begin position="216"/>
        <end position="249"/>
    </location>
</feature>
<dbReference type="Pfam" id="PF06166">
    <property type="entry name" value="DUF979"/>
    <property type="match status" value="1"/>
</dbReference>
<protein>
    <submittedName>
        <fullName evidence="2">DUF979 domain-containing protein</fullName>
    </submittedName>
</protein>
<gene>
    <name evidence="2" type="ORF">O1G21_32525</name>
</gene>
<name>A0ABY7QC01_9ACTN</name>
<dbReference type="InterPro" id="IPR009323">
    <property type="entry name" value="DUF979"/>
</dbReference>
<sequence>MIKVEWLYWLVGAVFLAMAAQMAVDRGNPRRYGSAAFWGLLGASFVYGTWVADKSAPAAPLGVAVLAMICLAGFGFTGRGTPTAAAPEQRSVSAARLGNRLFIPALALPLVALACGTLLKGVHLGGGGPLLLQTGSETLLGLGIGTLVALGLAMLLTRERNPAVALRSGRGLLEAMGWALLLPQLLAVLGSIFQSAGVGTQVGKITTHFLPDGSKYAAVAVYCLGMALFTIIMGNAFAAFPVMTAAIGWPILITQLHGNPGVVLAVGMLAGFCGTLVTPMAANFNLVPAALLELKDQYGPIKAQLPTAGALLVCNIAIMSLFAF</sequence>
<dbReference type="RefSeq" id="WP_270148694.1">
    <property type="nucleotide sequence ID" value="NZ_CP115450.1"/>
</dbReference>
<organism evidence="2 3">
    <name type="scientific">Kitasatospora cathayae</name>
    <dbReference type="NCBI Taxonomy" id="3004092"/>
    <lineage>
        <taxon>Bacteria</taxon>
        <taxon>Bacillati</taxon>
        <taxon>Actinomycetota</taxon>
        <taxon>Actinomycetes</taxon>
        <taxon>Kitasatosporales</taxon>
        <taxon>Streptomycetaceae</taxon>
        <taxon>Kitasatospora</taxon>
    </lineage>
</organism>
<keyword evidence="3" id="KW-1185">Reference proteome</keyword>
<feature type="transmembrane region" description="Helical" evidence="1">
    <location>
        <begin position="6"/>
        <end position="24"/>
    </location>
</feature>
<feature type="transmembrane region" description="Helical" evidence="1">
    <location>
        <begin position="304"/>
        <end position="323"/>
    </location>
</feature>
<accession>A0ABY7QC01</accession>
<feature type="transmembrane region" description="Helical" evidence="1">
    <location>
        <begin position="261"/>
        <end position="284"/>
    </location>
</feature>
<keyword evidence="1" id="KW-1133">Transmembrane helix</keyword>
<keyword evidence="1" id="KW-0472">Membrane</keyword>
<dbReference type="EMBL" id="CP115450">
    <property type="protein sequence ID" value="WBP90117.1"/>
    <property type="molecule type" value="Genomic_DNA"/>
</dbReference>
<keyword evidence="1" id="KW-0812">Transmembrane</keyword>
<evidence type="ECO:0000256" key="1">
    <source>
        <dbReference type="SAM" id="Phobius"/>
    </source>
</evidence>
<feature type="transmembrane region" description="Helical" evidence="1">
    <location>
        <begin position="58"/>
        <end position="76"/>
    </location>
</feature>
<evidence type="ECO:0000313" key="3">
    <source>
        <dbReference type="Proteomes" id="UP001212821"/>
    </source>
</evidence>
<reference evidence="3" key="1">
    <citation type="submission" date="2022-12" db="EMBL/GenBank/DDBJ databases">
        <authorList>
            <person name="Mo P."/>
        </authorList>
    </citation>
    <scope>NUCLEOTIDE SEQUENCE [LARGE SCALE GENOMIC DNA]</scope>
    <source>
        <strain evidence="3">HUAS 3-15</strain>
    </source>
</reference>
<feature type="transmembrane region" description="Helical" evidence="1">
    <location>
        <begin position="178"/>
        <end position="196"/>
    </location>
</feature>
<feature type="transmembrane region" description="Helical" evidence="1">
    <location>
        <begin position="139"/>
        <end position="157"/>
    </location>
</feature>
<feature type="transmembrane region" description="Helical" evidence="1">
    <location>
        <begin position="97"/>
        <end position="119"/>
    </location>
</feature>